<dbReference type="Gene3D" id="3.30.70.20">
    <property type="match status" value="1"/>
</dbReference>
<dbReference type="InterPro" id="IPR011538">
    <property type="entry name" value="Nuo51_FMN-bd"/>
</dbReference>
<keyword evidence="3" id="KW-0479">Metal-binding</keyword>
<dbReference type="PANTHER" id="PTHR43578">
    <property type="entry name" value="NADH-QUINONE OXIDOREDUCTASE SUBUNIT F"/>
    <property type="match status" value="1"/>
</dbReference>
<dbReference type="Pfam" id="PF13237">
    <property type="entry name" value="Fer4_10"/>
    <property type="match status" value="1"/>
</dbReference>
<dbReference type="Pfam" id="PF01257">
    <property type="entry name" value="2Fe-2S_thioredx"/>
    <property type="match status" value="1"/>
</dbReference>
<dbReference type="GO" id="GO:0051539">
    <property type="term" value="F:4 iron, 4 sulfur cluster binding"/>
    <property type="evidence" value="ECO:0007669"/>
    <property type="project" value="UniProtKB-KW"/>
</dbReference>
<evidence type="ECO:0000313" key="8">
    <source>
        <dbReference type="Proteomes" id="UP000184386"/>
    </source>
</evidence>
<dbReference type="Gene3D" id="1.20.1440.230">
    <property type="entry name" value="NADH-ubiquinone oxidoreductase 51kDa subunit, iron-sulphur binding domain"/>
    <property type="match status" value="1"/>
</dbReference>
<dbReference type="Pfam" id="PF01512">
    <property type="entry name" value="Complex1_51K"/>
    <property type="match status" value="1"/>
</dbReference>
<name>A0A1M6S2S5_9FIRM</name>
<dbReference type="SUPFAM" id="SSF140490">
    <property type="entry name" value="Nqo1C-terminal domain-like"/>
    <property type="match status" value="1"/>
</dbReference>
<keyword evidence="8" id="KW-1185">Reference proteome</keyword>
<dbReference type="EMBL" id="FRAC01000011">
    <property type="protein sequence ID" value="SHK38970.1"/>
    <property type="molecule type" value="Genomic_DNA"/>
</dbReference>
<dbReference type="Gene3D" id="3.10.20.600">
    <property type="match status" value="1"/>
</dbReference>
<dbReference type="GO" id="GO:0046872">
    <property type="term" value="F:metal ion binding"/>
    <property type="evidence" value="ECO:0007669"/>
    <property type="project" value="UniProtKB-KW"/>
</dbReference>
<dbReference type="PANTHER" id="PTHR43578:SF3">
    <property type="entry name" value="NADH-QUINONE OXIDOREDUCTASE SUBUNIT F"/>
    <property type="match status" value="1"/>
</dbReference>
<evidence type="ECO:0000256" key="5">
    <source>
        <dbReference type="ARBA" id="ARBA00023014"/>
    </source>
</evidence>
<feature type="domain" description="4Fe-4S ferredoxin-type" evidence="6">
    <location>
        <begin position="538"/>
        <end position="567"/>
    </location>
</feature>
<dbReference type="PROSITE" id="PS00198">
    <property type="entry name" value="4FE4S_FER_1"/>
    <property type="match status" value="1"/>
</dbReference>
<feature type="domain" description="4Fe-4S ferredoxin-type" evidence="6">
    <location>
        <begin position="568"/>
        <end position="595"/>
    </location>
</feature>
<keyword evidence="2" id="KW-0004">4Fe-4S</keyword>
<dbReference type="SMART" id="SM00928">
    <property type="entry name" value="NADH_4Fe-4S"/>
    <property type="match status" value="1"/>
</dbReference>
<dbReference type="Pfam" id="PF10589">
    <property type="entry name" value="NADH_4Fe-4S"/>
    <property type="match status" value="1"/>
</dbReference>
<reference evidence="7 8" key="1">
    <citation type="submission" date="2016-11" db="EMBL/GenBank/DDBJ databases">
        <authorList>
            <person name="Jaros S."/>
            <person name="Januszkiewicz K."/>
            <person name="Wedrychowicz H."/>
        </authorList>
    </citation>
    <scope>NUCLEOTIDE SEQUENCE [LARGE SCALE GENOMIC DNA]</scope>
    <source>
        <strain evidence="7 8">DSM 15929</strain>
    </source>
</reference>
<dbReference type="Gene3D" id="3.40.50.11540">
    <property type="entry name" value="NADH-ubiquinone oxidoreductase 51kDa subunit"/>
    <property type="match status" value="1"/>
</dbReference>
<dbReference type="Gene3D" id="3.40.30.10">
    <property type="entry name" value="Glutaredoxin"/>
    <property type="match status" value="1"/>
</dbReference>
<dbReference type="SUPFAM" id="SSF54862">
    <property type="entry name" value="4Fe-4S ferredoxins"/>
    <property type="match status" value="1"/>
</dbReference>
<dbReference type="GO" id="GO:0010181">
    <property type="term" value="F:FMN binding"/>
    <property type="evidence" value="ECO:0007669"/>
    <property type="project" value="InterPro"/>
</dbReference>
<dbReference type="STRING" id="1121322.SAMN02745136_02384"/>
<evidence type="ECO:0000256" key="4">
    <source>
        <dbReference type="ARBA" id="ARBA00023004"/>
    </source>
</evidence>
<evidence type="ECO:0000259" key="6">
    <source>
        <dbReference type="PROSITE" id="PS51379"/>
    </source>
</evidence>
<dbReference type="SUPFAM" id="SSF142019">
    <property type="entry name" value="Nqo1 FMN-binding domain-like"/>
    <property type="match status" value="1"/>
</dbReference>
<evidence type="ECO:0000313" key="7">
    <source>
        <dbReference type="EMBL" id="SHK38970.1"/>
    </source>
</evidence>
<dbReference type="AlphaFoldDB" id="A0A1M6S2S5"/>
<sequence>MFRSHVLVCGGTGCTSSGSVKIIESLQEEIKKNGLEKEVSVVQTGCHGLCALGPIMIVYPDACFYSMVKEEDIPEIVSEHLLKGRPVTRLLYTETVTDDGIKSLNETDFYKKQHRIALRNCGVINPENIEEYIGTGGYSALGKVLTEYTPDDVIQTLLDSGLRGRGGGGFPTGLKWKLAKGNDADQKYVCCNADEGDPGAFMDRSVLEGDPHVVFEAMAIAGYAIGASQGYIYVRAEYPIAVERLQIALVQAREYGMLGNDIFGTGFNFDIGLRLGAGAFVCGEETALMTSIEGNRGEPRPRPPFPAQKGLFGKPTILNNVETYANIPQIILNGAEWFASMGTEKSKGTKVFALGGKIKNTGLVEIPMGTSLREVVEGIGGGIPNGKKFKAAQTGGPSGGCIPEQHYDIPIDYDNLISIGSMMGSGGLIVMDEDNCMVDIAKFFLEFTVEESCGKCTPCRVGTKRLYEILEKITKGQGTLEDLDKLEELCYYIKDNSLCGLGQTAPNPVLSTLKYFREEYVAHVVDKKCPSGVCKALLSYVIDADKCKGCTLCARVCPNGAIEGKVKEAHVIHQNKCIKCGACMEKCRFAAISKQ</sequence>
<dbReference type="Proteomes" id="UP000184386">
    <property type="component" value="Unassembled WGS sequence"/>
</dbReference>
<keyword evidence="4" id="KW-0408">Iron</keyword>
<dbReference type="InterPro" id="IPR017896">
    <property type="entry name" value="4Fe4S_Fe-S-bd"/>
</dbReference>
<dbReference type="RefSeq" id="WP_073276099.1">
    <property type="nucleotide sequence ID" value="NZ_FRAC01000011.1"/>
</dbReference>
<dbReference type="PROSITE" id="PS00645">
    <property type="entry name" value="COMPLEX1_51K_2"/>
    <property type="match status" value="1"/>
</dbReference>
<keyword evidence="5" id="KW-0411">Iron-sulfur</keyword>
<gene>
    <name evidence="7" type="ORF">SAMN02745136_02384</name>
</gene>
<evidence type="ECO:0000256" key="3">
    <source>
        <dbReference type="ARBA" id="ARBA00022723"/>
    </source>
</evidence>
<dbReference type="FunFam" id="1.20.1440.230:FF:000001">
    <property type="entry name" value="Mitochondrial NADH dehydrogenase flavoprotein 1"/>
    <property type="match status" value="1"/>
</dbReference>
<evidence type="ECO:0000256" key="1">
    <source>
        <dbReference type="ARBA" id="ARBA00007523"/>
    </source>
</evidence>
<dbReference type="InterPro" id="IPR037207">
    <property type="entry name" value="Nuop51_4Fe4S-bd_sf"/>
</dbReference>
<dbReference type="SUPFAM" id="SSF142984">
    <property type="entry name" value="Nqo1 middle domain-like"/>
    <property type="match status" value="1"/>
</dbReference>
<dbReference type="InterPro" id="IPR037225">
    <property type="entry name" value="Nuo51_FMN-bd_sf"/>
</dbReference>
<dbReference type="InterPro" id="IPR001949">
    <property type="entry name" value="NADH-UbQ_OxRdtase_51kDa_CS"/>
</dbReference>
<dbReference type="CDD" id="cd02980">
    <property type="entry name" value="TRX_Fd_family"/>
    <property type="match status" value="1"/>
</dbReference>
<protein>
    <submittedName>
        <fullName evidence="7">NAD(P)-dependent iron-only hydrogenase diaphorase component flavoprotein</fullName>
    </submittedName>
</protein>
<dbReference type="InterPro" id="IPR017900">
    <property type="entry name" value="4Fe4S_Fe_S_CS"/>
</dbReference>
<dbReference type="GO" id="GO:0008137">
    <property type="term" value="F:NADH dehydrogenase (ubiquinone) activity"/>
    <property type="evidence" value="ECO:0007669"/>
    <property type="project" value="InterPro"/>
</dbReference>
<accession>A0A1M6S2S5</accession>
<comment type="similarity">
    <text evidence="1">Belongs to the complex I 51 kDa subunit family.</text>
</comment>
<dbReference type="Gene3D" id="6.10.250.1450">
    <property type="match status" value="1"/>
</dbReference>
<dbReference type="SUPFAM" id="SSF52833">
    <property type="entry name" value="Thioredoxin-like"/>
    <property type="match status" value="1"/>
</dbReference>
<dbReference type="PROSITE" id="PS51379">
    <property type="entry name" value="4FE4S_FER_2"/>
    <property type="match status" value="2"/>
</dbReference>
<organism evidence="7 8">
    <name type="scientific">Anaerocolumna jejuensis DSM 15929</name>
    <dbReference type="NCBI Taxonomy" id="1121322"/>
    <lineage>
        <taxon>Bacteria</taxon>
        <taxon>Bacillati</taxon>
        <taxon>Bacillota</taxon>
        <taxon>Clostridia</taxon>
        <taxon>Lachnospirales</taxon>
        <taxon>Lachnospiraceae</taxon>
        <taxon>Anaerocolumna</taxon>
    </lineage>
</organism>
<proteinExistence type="inferred from homology"/>
<dbReference type="OrthoDB" id="9761899at2"/>
<evidence type="ECO:0000256" key="2">
    <source>
        <dbReference type="ARBA" id="ARBA00022485"/>
    </source>
</evidence>
<dbReference type="FunFam" id="3.40.50.11540:FF:000001">
    <property type="entry name" value="NADH dehydrogenase [ubiquinone] flavoprotein 1, mitochondrial"/>
    <property type="match status" value="1"/>
</dbReference>
<dbReference type="InterPro" id="IPR019575">
    <property type="entry name" value="Nuop51_4Fe4S-bd"/>
</dbReference>
<dbReference type="InterPro" id="IPR036249">
    <property type="entry name" value="Thioredoxin-like_sf"/>
</dbReference>